<accession>A0A1I0P8I1</accession>
<protein>
    <submittedName>
        <fullName evidence="1">Uncharacterized protein</fullName>
    </submittedName>
</protein>
<proteinExistence type="predicted"/>
<dbReference type="RefSeq" id="WP_177170795.1">
    <property type="nucleotide sequence ID" value="NZ_FOJA01000001.1"/>
</dbReference>
<sequence length="46" mass="4971">MNRANARDEWRAAELADEGVLSTATTALAVARRRVNHAAAEGVSYE</sequence>
<dbReference type="EMBL" id="FOJA01000001">
    <property type="protein sequence ID" value="SEW10536.1"/>
    <property type="molecule type" value="Genomic_DNA"/>
</dbReference>
<keyword evidence="2" id="KW-1185">Reference proteome</keyword>
<dbReference type="AlphaFoldDB" id="A0A1I0P8I1"/>
<reference evidence="1 2" key="1">
    <citation type="submission" date="2016-10" db="EMBL/GenBank/DDBJ databases">
        <authorList>
            <person name="de Groot N.N."/>
        </authorList>
    </citation>
    <scope>NUCLEOTIDE SEQUENCE [LARGE SCALE GENOMIC DNA]</scope>
    <source>
        <strain evidence="1 2">CGMCC 1.5337</strain>
    </source>
</reference>
<organism evidence="1 2">
    <name type="scientific">Halobacterium jilantaiense</name>
    <dbReference type="NCBI Taxonomy" id="355548"/>
    <lineage>
        <taxon>Archaea</taxon>
        <taxon>Methanobacteriati</taxon>
        <taxon>Methanobacteriota</taxon>
        <taxon>Stenosarchaea group</taxon>
        <taxon>Halobacteria</taxon>
        <taxon>Halobacteriales</taxon>
        <taxon>Halobacteriaceae</taxon>
        <taxon>Halobacterium</taxon>
    </lineage>
</organism>
<evidence type="ECO:0000313" key="2">
    <source>
        <dbReference type="Proteomes" id="UP000198518"/>
    </source>
</evidence>
<gene>
    <name evidence="1" type="ORF">SAMN04487945_1479</name>
</gene>
<name>A0A1I0P8I1_9EURY</name>
<evidence type="ECO:0000313" key="1">
    <source>
        <dbReference type="EMBL" id="SEW10536.1"/>
    </source>
</evidence>
<dbReference type="Proteomes" id="UP000198518">
    <property type="component" value="Unassembled WGS sequence"/>
</dbReference>